<reference evidence="1 2" key="1">
    <citation type="submission" date="2019-03" db="EMBL/GenBank/DDBJ databases">
        <title>Metabolic potential of uncultured bacteria and archaea associated with petroleum seepage in deep-sea sediments.</title>
        <authorList>
            <person name="Dong X."/>
            <person name="Hubert C."/>
        </authorList>
    </citation>
    <scope>NUCLEOTIDE SEQUENCE [LARGE SCALE GENOMIC DNA]</scope>
    <source>
        <strain evidence="1">E44_bin18</strain>
    </source>
</reference>
<accession>A0A523USR3</accession>
<evidence type="ECO:0000313" key="1">
    <source>
        <dbReference type="EMBL" id="TET45574.1"/>
    </source>
</evidence>
<evidence type="ECO:0000313" key="2">
    <source>
        <dbReference type="Proteomes" id="UP000315525"/>
    </source>
</evidence>
<dbReference type="EMBL" id="SOJN01000080">
    <property type="protein sequence ID" value="TET45574.1"/>
    <property type="molecule type" value="Genomic_DNA"/>
</dbReference>
<comment type="caution">
    <text evidence="1">The sequence shown here is derived from an EMBL/GenBank/DDBJ whole genome shotgun (WGS) entry which is preliminary data.</text>
</comment>
<dbReference type="AlphaFoldDB" id="A0A523USR3"/>
<proteinExistence type="predicted"/>
<sequence>MARSLLLQKAPESKHRNMVLTNEEAKMGSTDQAYKNQCMEASVELGKILRKALVSKLTQGREVTAIKGETAL</sequence>
<name>A0A523USR3_UNCT6</name>
<protein>
    <submittedName>
        <fullName evidence="1">Uncharacterized protein</fullName>
    </submittedName>
</protein>
<dbReference type="Proteomes" id="UP000315525">
    <property type="component" value="Unassembled WGS sequence"/>
</dbReference>
<gene>
    <name evidence="1" type="ORF">E3J62_07390</name>
</gene>
<organism evidence="1 2">
    <name type="scientific">candidate division TA06 bacterium</name>
    <dbReference type="NCBI Taxonomy" id="2250710"/>
    <lineage>
        <taxon>Bacteria</taxon>
        <taxon>Bacteria division TA06</taxon>
    </lineage>
</organism>